<comment type="similarity">
    <text evidence="1">Belongs to the peptidase A24 family.</text>
</comment>
<comment type="caution">
    <text evidence="4">The sequence shown here is derived from an EMBL/GenBank/DDBJ whole genome shotgun (WGS) entry which is preliminary data.</text>
</comment>
<dbReference type="GO" id="GO:0006465">
    <property type="term" value="P:signal peptide processing"/>
    <property type="evidence" value="ECO:0007669"/>
    <property type="project" value="TreeGrafter"/>
</dbReference>
<dbReference type="GO" id="GO:0005886">
    <property type="term" value="C:plasma membrane"/>
    <property type="evidence" value="ECO:0007669"/>
    <property type="project" value="TreeGrafter"/>
</dbReference>
<dbReference type="InterPro" id="IPR050882">
    <property type="entry name" value="Prepilin_peptidase/N-MTase"/>
</dbReference>
<dbReference type="PANTHER" id="PTHR30487:SF0">
    <property type="entry name" value="PREPILIN LEADER PEPTIDASE_N-METHYLTRANSFERASE-RELATED"/>
    <property type="match status" value="1"/>
</dbReference>
<feature type="transmembrane region" description="Helical" evidence="2">
    <location>
        <begin position="28"/>
        <end position="46"/>
    </location>
</feature>
<protein>
    <submittedName>
        <fullName evidence="4">Prepilin peptidase CpaA</fullName>
        <ecNumber evidence="4">3.4.23.43</ecNumber>
    </submittedName>
</protein>
<proteinExistence type="inferred from homology"/>
<reference evidence="4 5" key="1">
    <citation type="submission" date="2020-08" db="EMBL/GenBank/DDBJ databases">
        <title>The Agave Microbiome: Exploring the role of microbial communities in plant adaptations to desert environments.</title>
        <authorList>
            <person name="Partida-Martinez L.P."/>
        </authorList>
    </citation>
    <scope>NUCLEOTIDE SEQUENCE [LARGE SCALE GENOMIC DNA]</scope>
    <source>
        <strain evidence="4 5">AT3.2</strain>
    </source>
</reference>
<dbReference type="PANTHER" id="PTHR30487">
    <property type="entry name" value="TYPE 4 PREPILIN-LIKE PROTEINS LEADER PEPTIDE-PROCESSING ENZYME"/>
    <property type="match status" value="1"/>
</dbReference>
<dbReference type="InterPro" id="IPR000045">
    <property type="entry name" value="Prepilin_IV_endopep_pep"/>
</dbReference>
<name>A0A7W9X0K0_9BURK</name>
<feature type="domain" description="Prepilin type IV endopeptidase peptidase" evidence="3">
    <location>
        <begin position="10"/>
        <end position="112"/>
    </location>
</feature>
<keyword evidence="5" id="KW-1185">Reference proteome</keyword>
<feature type="transmembrane region" description="Helical" evidence="2">
    <location>
        <begin position="97"/>
        <end position="118"/>
    </location>
</feature>
<keyword evidence="2" id="KW-1133">Transmembrane helix</keyword>
<evidence type="ECO:0000256" key="2">
    <source>
        <dbReference type="SAM" id="Phobius"/>
    </source>
</evidence>
<sequence>MDIAPYRDTLLLLLVTAAAIKDLESRRIPNLLLLAGVLGALLLHLLSPRPVTALLSALGGCATGLAVLLPFYLLRGMAAGDVKMMAAVGVFTGAGDALRIAILAWCAGGVMVLVVLIVKGRLRLALANLWAMLLPILLRLQRLPSPENSGRPSAGAIPYGVAIAAGTIVHLVSRYGATPLA</sequence>
<dbReference type="Pfam" id="PF01478">
    <property type="entry name" value="Peptidase_A24"/>
    <property type="match status" value="1"/>
</dbReference>
<feature type="transmembrane region" description="Helical" evidence="2">
    <location>
        <begin position="156"/>
        <end position="177"/>
    </location>
</feature>
<feature type="transmembrane region" description="Helical" evidence="2">
    <location>
        <begin position="125"/>
        <end position="144"/>
    </location>
</feature>
<keyword evidence="2" id="KW-0812">Transmembrane</keyword>
<dbReference type="EC" id="3.4.23.43" evidence="4"/>
<gene>
    <name evidence="4" type="ORF">HD842_002399</name>
</gene>
<evidence type="ECO:0000313" key="4">
    <source>
        <dbReference type="EMBL" id="MBB6134257.1"/>
    </source>
</evidence>
<dbReference type="Gene3D" id="1.20.120.1220">
    <property type="match status" value="1"/>
</dbReference>
<feature type="transmembrane region" description="Helical" evidence="2">
    <location>
        <begin position="53"/>
        <end position="74"/>
    </location>
</feature>
<evidence type="ECO:0000313" key="5">
    <source>
        <dbReference type="Proteomes" id="UP000540787"/>
    </source>
</evidence>
<dbReference type="GO" id="GO:0004190">
    <property type="term" value="F:aspartic-type endopeptidase activity"/>
    <property type="evidence" value="ECO:0007669"/>
    <property type="project" value="UniProtKB-EC"/>
</dbReference>
<organism evidence="4 5">
    <name type="scientific">Massilia aurea</name>
    <dbReference type="NCBI Taxonomy" id="373040"/>
    <lineage>
        <taxon>Bacteria</taxon>
        <taxon>Pseudomonadati</taxon>
        <taxon>Pseudomonadota</taxon>
        <taxon>Betaproteobacteria</taxon>
        <taxon>Burkholderiales</taxon>
        <taxon>Oxalobacteraceae</taxon>
        <taxon>Telluria group</taxon>
        <taxon>Massilia</taxon>
    </lineage>
</organism>
<accession>A0A7W9X0K0</accession>
<dbReference type="EMBL" id="JACHBX010000002">
    <property type="protein sequence ID" value="MBB6134257.1"/>
    <property type="molecule type" value="Genomic_DNA"/>
</dbReference>
<dbReference type="AlphaFoldDB" id="A0A7W9X0K0"/>
<evidence type="ECO:0000256" key="1">
    <source>
        <dbReference type="ARBA" id="ARBA00005801"/>
    </source>
</evidence>
<keyword evidence="4" id="KW-0378">Hydrolase</keyword>
<keyword evidence="2" id="KW-0472">Membrane</keyword>
<evidence type="ECO:0000259" key="3">
    <source>
        <dbReference type="Pfam" id="PF01478"/>
    </source>
</evidence>
<dbReference type="RefSeq" id="WP_183554653.1">
    <property type="nucleotide sequence ID" value="NZ_JACHBX010000002.1"/>
</dbReference>
<dbReference type="Proteomes" id="UP000540787">
    <property type="component" value="Unassembled WGS sequence"/>
</dbReference>